<proteinExistence type="predicted"/>
<feature type="chain" id="PRO_5007850387" evidence="2">
    <location>
        <begin position="22"/>
        <end position="75"/>
    </location>
</feature>
<dbReference type="EMBL" id="LRGB01013061">
    <property type="protein sequence ID" value="KZR99645.1"/>
    <property type="molecule type" value="Genomic_DNA"/>
</dbReference>
<keyword evidence="1" id="KW-0472">Membrane</keyword>
<keyword evidence="1" id="KW-0812">Transmembrane</keyword>
<feature type="non-terminal residue" evidence="3">
    <location>
        <position position="75"/>
    </location>
</feature>
<feature type="transmembrane region" description="Helical" evidence="1">
    <location>
        <begin position="36"/>
        <end position="57"/>
    </location>
</feature>
<name>A0A164H2W7_9CRUS</name>
<dbReference type="AlphaFoldDB" id="A0A164H2W7"/>
<sequence length="75" mass="8558">SRRLRLHLRLVVFAFTSVSSSSPSSPPSPPSRRLRLHLRLVVLVVFVYAITSSPLLLRSSRREFIVDRRSGIVLF</sequence>
<reference evidence="3 4" key="1">
    <citation type="submission" date="2016-03" db="EMBL/GenBank/DDBJ databases">
        <title>EvidentialGene: Evidence-directed Construction of Genes on Genomes.</title>
        <authorList>
            <person name="Gilbert D.G."/>
            <person name="Choi J.-H."/>
            <person name="Mockaitis K."/>
            <person name="Colbourne J."/>
            <person name="Pfrender M."/>
        </authorList>
    </citation>
    <scope>NUCLEOTIDE SEQUENCE [LARGE SCALE GENOMIC DNA]</scope>
    <source>
        <strain evidence="3 4">Xinb3</strain>
        <tissue evidence="3">Complete organism</tissue>
    </source>
</reference>
<dbReference type="Proteomes" id="UP000076858">
    <property type="component" value="Unassembled WGS sequence"/>
</dbReference>
<protein>
    <submittedName>
        <fullName evidence="3">Uncharacterized protein</fullName>
    </submittedName>
</protein>
<evidence type="ECO:0000313" key="3">
    <source>
        <dbReference type="EMBL" id="KZR99645.1"/>
    </source>
</evidence>
<evidence type="ECO:0000256" key="1">
    <source>
        <dbReference type="SAM" id="Phobius"/>
    </source>
</evidence>
<feature type="signal peptide" evidence="2">
    <location>
        <begin position="1"/>
        <end position="21"/>
    </location>
</feature>
<keyword evidence="2" id="KW-0732">Signal</keyword>
<keyword evidence="1" id="KW-1133">Transmembrane helix</keyword>
<gene>
    <name evidence="3" type="ORF">APZ42_004411</name>
</gene>
<organism evidence="3 4">
    <name type="scientific">Daphnia magna</name>
    <dbReference type="NCBI Taxonomy" id="35525"/>
    <lineage>
        <taxon>Eukaryota</taxon>
        <taxon>Metazoa</taxon>
        <taxon>Ecdysozoa</taxon>
        <taxon>Arthropoda</taxon>
        <taxon>Crustacea</taxon>
        <taxon>Branchiopoda</taxon>
        <taxon>Diplostraca</taxon>
        <taxon>Cladocera</taxon>
        <taxon>Anomopoda</taxon>
        <taxon>Daphniidae</taxon>
        <taxon>Daphnia</taxon>
    </lineage>
</organism>
<comment type="caution">
    <text evidence="3">The sequence shown here is derived from an EMBL/GenBank/DDBJ whole genome shotgun (WGS) entry which is preliminary data.</text>
</comment>
<feature type="non-terminal residue" evidence="3">
    <location>
        <position position="1"/>
    </location>
</feature>
<evidence type="ECO:0000313" key="4">
    <source>
        <dbReference type="Proteomes" id="UP000076858"/>
    </source>
</evidence>
<evidence type="ECO:0000256" key="2">
    <source>
        <dbReference type="SAM" id="SignalP"/>
    </source>
</evidence>
<accession>A0A164H2W7</accession>
<keyword evidence="4" id="KW-1185">Reference proteome</keyword>